<dbReference type="Pfam" id="PF15632">
    <property type="entry name" value="ATPgrasp_Ter"/>
    <property type="match status" value="1"/>
</dbReference>
<dbReference type="GO" id="GO:0005524">
    <property type="term" value="F:ATP binding"/>
    <property type="evidence" value="ECO:0007669"/>
    <property type="project" value="UniProtKB-UniRule"/>
</dbReference>
<dbReference type="Gene3D" id="3.30.1490.20">
    <property type="entry name" value="ATP-grasp fold, A domain"/>
    <property type="match status" value="1"/>
</dbReference>
<dbReference type="Gene3D" id="3.40.50.20">
    <property type="match status" value="1"/>
</dbReference>
<proteinExistence type="predicted"/>
<dbReference type="InterPro" id="IPR013815">
    <property type="entry name" value="ATP_grasp_subdomain_1"/>
</dbReference>
<accession>A0A2P5TI36</accession>
<dbReference type="InterPro" id="IPR011761">
    <property type="entry name" value="ATP-grasp"/>
</dbReference>
<dbReference type="SUPFAM" id="SSF56059">
    <property type="entry name" value="Glutathione synthetase ATP-binding domain-like"/>
    <property type="match status" value="1"/>
</dbReference>
<evidence type="ECO:0000313" key="4">
    <source>
        <dbReference type="Proteomes" id="UP000242231"/>
    </source>
</evidence>
<comment type="caution">
    <text evidence="3">The sequence shown here is derived from an EMBL/GenBank/DDBJ whole genome shotgun (WGS) entry which is preliminary data.</text>
</comment>
<evidence type="ECO:0000256" key="1">
    <source>
        <dbReference type="PROSITE-ProRule" id="PRU00409"/>
    </source>
</evidence>
<feature type="domain" description="ATP-grasp" evidence="2">
    <location>
        <begin position="106"/>
        <end position="294"/>
    </location>
</feature>
<dbReference type="RefSeq" id="WP_219821195.1">
    <property type="nucleotide sequence ID" value="NZ_BMYB01000025.1"/>
</dbReference>
<dbReference type="NCBIfam" id="NF009405">
    <property type="entry name" value="PRK12767.1-4"/>
    <property type="match status" value="1"/>
</dbReference>
<dbReference type="GO" id="GO:0003824">
    <property type="term" value="F:catalytic activity"/>
    <property type="evidence" value="ECO:0007669"/>
    <property type="project" value="UniProtKB-ARBA"/>
</dbReference>
<name>A0A2P5TI36_9GAMM</name>
<evidence type="ECO:0000259" key="2">
    <source>
        <dbReference type="PROSITE" id="PS50975"/>
    </source>
</evidence>
<dbReference type="Pfam" id="PF21360">
    <property type="entry name" value="PylC-like_N"/>
    <property type="match status" value="1"/>
</dbReference>
<dbReference type="EMBL" id="MPZM01000072">
    <property type="protein sequence ID" value="PPL14273.1"/>
    <property type="molecule type" value="Genomic_DNA"/>
</dbReference>
<dbReference type="Gene3D" id="3.30.470.20">
    <property type="entry name" value="ATP-grasp fold, B domain"/>
    <property type="match status" value="1"/>
</dbReference>
<dbReference type="InterPro" id="IPR048764">
    <property type="entry name" value="PylC_N"/>
</dbReference>
<keyword evidence="1" id="KW-0067">ATP-binding</keyword>
<reference evidence="4" key="1">
    <citation type="submission" date="2016-11" db="EMBL/GenBank/DDBJ databases">
        <authorList>
            <person name="Sisinthy S."/>
            <person name="Ara S."/>
            <person name="Gundlapally S.R."/>
        </authorList>
    </citation>
    <scope>NUCLEOTIDE SEQUENCE [LARGE SCALE GENOMIC DNA]</scope>
    <source>
        <strain evidence="4">V1-41</strain>
    </source>
</reference>
<evidence type="ECO:0000313" key="3">
    <source>
        <dbReference type="EMBL" id="PPL14273.1"/>
    </source>
</evidence>
<keyword evidence="1" id="KW-0547">Nucleotide-binding</keyword>
<sequence length="323" mass="37085">MMTKKHNILILSAGRRVELVQAFRKALLRHIVEARVFTTDLHPGLSAACLVSDHGFKAPRVTAPEYIDYLLELCLEQKVGMVMPTIDIELNILALNRERFEAEGIHLVISNYELVAACRDKRKTAETYSKLKIEQPTIYSKNNLQFPCFCKPYDGSGSIGALALYTPDMLSQELLEDEKNMFMELISNEYSEYTVDAYYDRSSKLCCLVPRERIEVREGEVSKGATRKNYVYKYLRCRLERLEGARGCITVQVFANPEDESIKALEINPRFGGGFPLTHAAGANYPDWLIREYFLNECIDFYDGWESNMLMLRYDAKVIVHEN</sequence>
<dbReference type="GO" id="GO:0046872">
    <property type="term" value="F:metal ion binding"/>
    <property type="evidence" value="ECO:0007669"/>
    <property type="project" value="InterPro"/>
</dbReference>
<dbReference type="Proteomes" id="UP000242231">
    <property type="component" value="Unassembled WGS sequence"/>
</dbReference>
<keyword evidence="4" id="KW-1185">Reference proteome</keyword>
<protein>
    <submittedName>
        <fullName evidence="3">Carbamoyl phosphate synthase large subunit</fullName>
    </submittedName>
</protein>
<dbReference type="PROSITE" id="PS50975">
    <property type="entry name" value="ATP_GRASP"/>
    <property type="match status" value="1"/>
</dbReference>
<dbReference type="AlphaFoldDB" id="A0A2P5TI36"/>
<gene>
    <name evidence="3" type="ORF">UN63_16150</name>
</gene>
<organism evidence="3 4">
    <name type="scientific">Oceanisphaera arctica</name>
    <dbReference type="NCBI Taxonomy" id="641510"/>
    <lineage>
        <taxon>Bacteria</taxon>
        <taxon>Pseudomonadati</taxon>
        <taxon>Pseudomonadota</taxon>
        <taxon>Gammaproteobacteria</taxon>
        <taxon>Aeromonadales</taxon>
        <taxon>Aeromonadaceae</taxon>
        <taxon>Oceanisphaera</taxon>
    </lineage>
</organism>